<feature type="region of interest" description="Disordered" evidence="1">
    <location>
        <begin position="345"/>
        <end position="385"/>
    </location>
</feature>
<name>A0A067ME47_BOTB1</name>
<organism evidence="2 3">
    <name type="scientific">Botryobasidium botryosum (strain FD-172 SS1)</name>
    <dbReference type="NCBI Taxonomy" id="930990"/>
    <lineage>
        <taxon>Eukaryota</taxon>
        <taxon>Fungi</taxon>
        <taxon>Dikarya</taxon>
        <taxon>Basidiomycota</taxon>
        <taxon>Agaricomycotina</taxon>
        <taxon>Agaricomycetes</taxon>
        <taxon>Cantharellales</taxon>
        <taxon>Botryobasidiaceae</taxon>
        <taxon>Botryobasidium</taxon>
    </lineage>
</organism>
<keyword evidence="3" id="KW-1185">Reference proteome</keyword>
<dbReference type="HOGENOM" id="CLU_674375_0_0_1"/>
<reference evidence="3" key="1">
    <citation type="journal article" date="2014" name="Proc. Natl. Acad. Sci. U.S.A.">
        <title>Extensive sampling of basidiomycete genomes demonstrates inadequacy of the white-rot/brown-rot paradigm for wood decay fungi.</title>
        <authorList>
            <person name="Riley R."/>
            <person name="Salamov A.A."/>
            <person name="Brown D.W."/>
            <person name="Nagy L.G."/>
            <person name="Floudas D."/>
            <person name="Held B.W."/>
            <person name="Levasseur A."/>
            <person name="Lombard V."/>
            <person name="Morin E."/>
            <person name="Otillar R."/>
            <person name="Lindquist E.A."/>
            <person name="Sun H."/>
            <person name="LaButti K.M."/>
            <person name="Schmutz J."/>
            <person name="Jabbour D."/>
            <person name="Luo H."/>
            <person name="Baker S.E."/>
            <person name="Pisabarro A.G."/>
            <person name="Walton J.D."/>
            <person name="Blanchette R.A."/>
            <person name="Henrissat B."/>
            <person name="Martin F."/>
            <person name="Cullen D."/>
            <person name="Hibbett D.S."/>
            <person name="Grigoriev I.V."/>
        </authorList>
    </citation>
    <scope>NUCLEOTIDE SEQUENCE [LARGE SCALE GENOMIC DNA]</scope>
    <source>
        <strain evidence="3">FD-172 SS1</strain>
    </source>
</reference>
<feature type="region of interest" description="Disordered" evidence="1">
    <location>
        <begin position="204"/>
        <end position="291"/>
    </location>
</feature>
<dbReference type="InParanoid" id="A0A067ME47"/>
<evidence type="ECO:0000313" key="3">
    <source>
        <dbReference type="Proteomes" id="UP000027195"/>
    </source>
</evidence>
<dbReference type="Proteomes" id="UP000027195">
    <property type="component" value="Unassembled WGS sequence"/>
</dbReference>
<evidence type="ECO:0000313" key="2">
    <source>
        <dbReference type="EMBL" id="KDQ09826.1"/>
    </source>
</evidence>
<feature type="compositionally biased region" description="Polar residues" evidence="1">
    <location>
        <begin position="217"/>
        <end position="226"/>
    </location>
</feature>
<dbReference type="AlphaFoldDB" id="A0A067ME47"/>
<accession>A0A067ME47</accession>
<protein>
    <submittedName>
        <fullName evidence="2">Uncharacterized protein</fullName>
    </submittedName>
</protein>
<sequence length="398" mass="42784">MCGVDCDRDAGLMESVDEDRLIWKSSEADSFAKLRESIIKNTPPAPPHSVTTPIGFLPTSPRSHIVDSVYPESFAPSSSGGASTLSLAARCHTRRKATLSNRQAAAGASALFGDLSVFMRKIVESGQQAMETAKTTDVAVAGPSVPSMAPPKEAQHQGKRPEARPRRASQYSKPTSAGKQSERAPGPAEGRAILRGDCLNHKSKSLGTLPYPLNPFRKSSQGTSDSPICIDDDSNSDEDDGNARDVNPWSPRKRTPIVSPAPPRRPFRTPISVASQKGQQPPSPLPLHQHSQQRRLGMRGPAISAHAATLGMKAHYSIQVPHQAVASSVKSRVPPKQTMLTKLCRVPRPAAPAPPPPPLRTPPRTHAMSVASPAEKPFSSDPDIDMDALEEVMRKYDN</sequence>
<feature type="compositionally biased region" description="Basic and acidic residues" evidence="1">
    <location>
        <begin position="153"/>
        <end position="165"/>
    </location>
</feature>
<gene>
    <name evidence="2" type="ORF">BOTBODRAFT_641308</name>
</gene>
<evidence type="ECO:0000256" key="1">
    <source>
        <dbReference type="SAM" id="MobiDB-lite"/>
    </source>
</evidence>
<feature type="compositionally biased region" description="Pro residues" evidence="1">
    <location>
        <begin position="349"/>
        <end position="361"/>
    </location>
</feature>
<feature type="compositionally biased region" description="Polar residues" evidence="1">
    <location>
        <begin position="169"/>
        <end position="179"/>
    </location>
</feature>
<feature type="region of interest" description="Disordered" evidence="1">
    <location>
        <begin position="134"/>
        <end position="190"/>
    </location>
</feature>
<feature type="compositionally biased region" description="Acidic residues" evidence="1">
    <location>
        <begin position="230"/>
        <end position="240"/>
    </location>
</feature>
<proteinExistence type="predicted"/>
<dbReference type="EMBL" id="KL198074">
    <property type="protein sequence ID" value="KDQ09826.1"/>
    <property type="molecule type" value="Genomic_DNA"/>
</dbReference>